<comment type="similarity">
    <text evidence="1">Belongs to the FldB/FldC dehydratase alpha/beta subunit family.</text>
</comment>
<proteinExistence type="inferred from homology"/>
<dbReference type="InterPro" id="IPR010327">
    <property type="entry name" value="FldB/FldC_alpha/beta"/>
</dbReference>
<dbReference type="InParanoid" id="B5YL49"/>
<dbReference type="InterPro" id="IPR047678">
    <property type="entry name" value="YjiM-like"/>
</dbReference>
<dbReference type="Gene3D" id="3.40.50.11890">
    <property type="match status" value="1"/>
</dbReference>
<sequence>MSKDYTTLWKEIGLNLGKHDGLLSVLSDAYKNIYLSQKNRPEGMKYFDFVISEVHGLRIEELYEAKKEKRKVIGTFCVYVPEELVLAVDGVFVGLCAGAEVGFEEAEKYVPRNTCALIKAFMGFKLSGLCPYVELTDLIVGETTCDGKKKAYEIFDEITRKMYVMEIPNMKNDSDRKLWLEEVRKFKDKIEEISGKEITLNLLKKATEIVNQKRLALQRLSKLRAYDPSPISGLDALLVNQIAFYDDPVRFTMKVNELCDELEERVRKGNGIAPKGTPRILISGSPFAIPNWKLHAIVENSGAVVVGEESCVGSRNFRELTDENFNSLEEGLEKIAMRYMGIDCACFTPNKERIDNVKSLFKELKADGVIHCALQFCTPYMMEAFKIEKKIDFPYMRIETDYSMEDFGQLKTRVEAFIETLR</sequence>
<dbReference type="eggNOG" id="COG1775">
    <property type="taxonomic scope" value="Bacteria"/>
</dbReference>
<dbReference type="RefSeq" id="WP_012545072.1">
    <property type="nucleotide sequence ID" value="NC_011296.1"/>
</dbReference>
<dbReference type="Proteomes" id="UP000000718">
    <property type="component" value="Chromosome"/>
</dbReference>
<dbReference type="PANTHER" id="PTHR30548">
    <property type="entry name" value="2-HYDROXYGLUTARYL-COA DEHYDRATASE, D-COMPONENT-RELATED"/>
    <property type="match status" value="1"/>
</dbReference>
<dbReference type="EMBL" id="CP001147">
    <property type="protein sequence ID" value="ACI20335.1"/>
    <property type="molecule type" value="Genomic_DNA"/>
</dbReference>
<dbReference type="NCBIfam" id="NF040772">
    <property type="entry name" value="double_cubane"/>
    <property type="match status" value="1"/>
</dbReference>
<dbReference type="KEGG" id="tye:THEYE_A1140"/>
<evidence type="ECO:0000313" key="2">
    <source>
        <dbReference type="EMBL" id="ACI20335.1"/>
    </source>
</evidence>
<reference evidence="3" key="1">
    <citation type="submission" date="2008-08" db="EMBL/GenBank/DDBJ databases">
        <title>The complete genome sequence of Thermodesulfovibrio yellowstonii strain ATCC 51303 / DSM 11347 / YP87.</title>
        <authorList>
            <person name="Dodson R.J."/>
            <person name="Durkin A.S."/>
            <person name="Wu M."/>
            <person name="Eisen J."/>
            <person name="Sutton G."/>
        </authorList>
    </citation>
    <scope>NUCLEOTIDE SEQUENCE [LARGE SCALE GENOMIC DNA]</scope>
    <source>
        <strain evidence="3">ATCC 51303 / DSM 11347 / YP87</strain>
    </source>
</reference>
<dbReference type="PATRIC" id="fig|289376.4.peg.1118"/>
<dbReference type="Gene3D" id="1.20.1270.370">
    <property type="match status" value="1"/>
</dbReference>
<reference evidence="2 3" key="2">
    <citation type="journal article" date="2015" name="Genome Announc.">
        <title>Genome Sequence of the Sulfate-Reducing Thermophilic Bacterium Thermodesulfovibrio yellowstonii Strain DSM 11347T (Phylum Nitrospirae).</title>
        <authorList>
            <person name="Bhatnagar S."/>
            <person name="Badger J.H."/>
            <person name="Madupu R."/>
            <person name="Khouri H.M."/>
            <person name="O'Connor E.M."/>
            <person name="Robb F.T."/>
            <person name="Ward N.L."/>
            <person name="Eisen J.A."/>
        </authorList>
    </citation>
    <scope>NUCLEOTIDE SEQUENCE [LARGE SCALE GENOMIC DNA]</scope>
    <source>
        <strain evidence="3">ATCC 51303 / DSM 11347 / YP87</strain>
    </source>
</reference>
<dbReference type="Pfam" id="PF06050">
    <property type="entry name" value="HGD-D"/>
    <property type="match status" value="1"/>
</dbReference>
<dbReference type="STRING" id="289376.THEYE_A1140"/>
<gene>
    <name evidence="2" type="ordered locus">THEYE_A1140</name>
</gene>
<dbReference type="Gene3D" id="3.40.50.11900">
    <property type="match status" value="1"/>
</dbReference>
<name>B5YL49_THEYD</name>
<dbReference type="EnsemblBacteria" id="ACI20335">
    <property type="protein sequence ID" value="ACI20335"/>
    <property type="gene ID" value="THEYE_A1140"/>
</dbReference>
<accession>B5YL49</accession>
<dbReference type="PANTHER" id="PTHR30548:SF1">
    <property type="entry name" value="DEHYDRATASE SUBUNIT MJ0007-RELATED"/>
    <property type="match status" value="1"/>
</dbReference>
<dbReference type="AlphaFoldDB" id="B5YL49"/>
<protein>
    <submittedName>
        <fullName evidence="2">2-hydroxyglutaryl-CoA dehydratase, beta subunit-like protein</fullName>
    </submittedName>
</protein>
<organism evidence="2 3">
    <name type="scientific">Thermodesulfovibrio yellowstonii (strain ATCC 51303 / DSM 11347 / YP87)</name>
    <dbReference type="NCBI Taxonomy" id="289376"/>
    <lineage>
        <taxon>Bacteria</taxon>
        <taxon>Pseudomonadati</taxon>
        <taxon>Nitrospirota</taxon>
        <taxon>Thermodesulfovibrionia</taxon>
        <taxon>Thermodesulfovibrionales</taxon>
        <taxon>Thermodesulfovibrionaceae</taxon>
        <taxon>Thermodesulfovibrio</taxon>
    </lineage>
</organism>
<dbReference type="OrthoDB" id="9810278at2"/>
<dbReference type="HOGENOM" id="CLU_053697_1_1_0"/>
<evidence type="ECO:0000313" key="3">
    <source>
        <dbReference type="Proteomes" id="UP000000718"/>
    </source>
</evidence>
<dbReference type="FunCoup" id="B5YL49">
    <property type="interactions" value="1"/>
</dbReference>
<evidence type="ECO:0000256" key="1">
    <source>
        <dbReference type="ARBA" id="ARBA00005806"/>
    </source>
</evidence>
<keyword evidence="3" id="KW-1185">Reference proteome</keyword>